<dbReference type="PATRIC" id="fig|269796.9.peg.940"/>
<dbReference type="EnsemblBacteria" id="ABC21685">
    <property type="protein sequence ID" value="ABC21685"/>
    <property type="gene ID" value="Rru_A0884"/>
</dbReference>
<keyword evidence="1" id="KW-0812">Transmembrane</keyword>
<feature type="domain" description="FecR N-terminal" evidence="3">
    <location>
        <begin position="14"/>
        <end position="55"/>
    </location>
</feature>
<dbReference type="InterPro" id="IPR006860">
    <property type="entry name" value="FecR"/>
</dbReference>
<gene>
    <name evidence="4" type="ordered locus">Rru_A0884</name>
</gene>
<dbReference type="InterPro" id="IPR032623">
    <property type="entry name" value="FecR_N"/>
</dbReference>
<dbReference type="PANTHER" id="PTHR30273">
    <property type="entry name" value="PERIPLASMIC SIGNAL SENSOR AND SIGMA FACTOR ACTIVATOR FECR-RELATED"/>
    <property type="match status" value="1"/>
</dbReference>
<dbReference type="Gene3D" id="3.55.50.30">
    <property type="match status" value="1"/>
</dbReference>
<dbReference type="Pfam" id="PF04773">
    <property type="entry name" value="FecR"/>
    <property type="match status" value="1"/>
</dbReference>
<evidence type="ECO:0000313" key="5">
    <source>
        <dbReference type="Proteomes" id="UP000001929"/>
    </source>
</evidence>
<dbReference type="PANTHER" id="PTHR30273:SF2">
    <property type="entry name" value="PROTEIN FECR"/>
    <property type="match status" value="1"/>
</dbReference>
<name>Q2RW10_RHORT</name>
<dbReference type="GO" id="GO:0016989">
    <property type="term" value="F:sigma factor antagonist activity"/>
    <property type="evidence" value="ECO:0007669"/>
    <property type="project" value="TreeGrafter"/>
</dbReference>
<dbReference type="AlphaFoldDB" id="Q2RW10"/>
<dbReference type="HOGENOM" id="CLU_050192_0_1_5"/>
<organism evidence="4 5">
    <name type="scientific">Rhodospirillum rubrum (strain ATCC 11170 / ATH 1.1.1 / DSM 467 / LMG 4362 / NCIMB 8255 / S1)</name>
    <dbReference type="NCBI Taxonomy" id="269796"/>
    <lineage>
        <taxon>Bacteria</taxon>
        <taxon>Pseudomonadati</taxon>
        <taxon>Pseudomonadota</taxon>
        <taxon>Alphaproteobacteria</taxon>
        <taxon>Rhodospirillales</taxon>
        <taxon>Rhodospirillaceae</taxon>
        <taxon>Rhodospirillum</taxon>
    </lineage>
</organism>
<keyword evidence="1" id="KW-1133">Transmembrane helix</keyword>
<dbReference type="EMBL" id="CP000230">
    <property type="protein sequence ID" value="ABC21685.1"/>
    <property type="molecule type" value="Genomic_DNA"/>
</dbReference>
<reference evidence="4 5" key="1">
    <citation type="journal article" date="2011" name="Stand. Genomic Sci.">
        <title>Complete genome sequence of Rhodospirillum rubrum type strain (S1).</title>
        <authorList>
            <person name="Munk A.C."/>
            <person name="Copeland A."/>
            <person name="Lucas S."/>
            <person name="Lapidus A."/>
            <person name="Del Rio T.G."/>
            <person name="Barry K."/>
            <person name="Detter J.C."/>
            <person name="Hammon N."/>
            <person name="Israni S."/>
            <person name="Pitluck S."/>
            <person name="Brettin T."/>
            <person name="Bruce D."/>
            <person name="Han C."/>
            <person name="Tapia R."/>
            <person name="Gilna P."/>
            <person name="Schmutz J."/>
            <person name="Larimer F."/>
            <person name="Land M."/>
            <person name="Kyrpides N.C."/>
            <person name="Mavromatis K."/>
            <person name="Richardson P."/>
            <person name="Rohde M."/>
            <person name="Goker M."/>
            <person name="Klenk H.P."/>
            <person name="Zhang Y."/>
            <person name="Roberts G.P."/>
            <person name="Reslewic S."/>
            <person name="Schwartz D.C."/>
        </authorList>
    </citation>
    <scope>NUCLEOTIDE SEQUENCE [LARGE SCALE GENOMIC DNA]</scope>
    <source>
        <strain evidence="5">ATCC 11170 / ATH 1.1.1 / DSM 467 / LMG 4362 / NCIMB 8255 / S1</strain>
    </source>
</reference>
<dbReference type="KEGG" id="rru:Rru_A0884"/>
<evidence type="ECO:0000259" key="3">
    <source>
        <dbReference type="Pfam" id="PF16220"/>
    </source>
</evidence>
<dbReference type="PhylomeDB" id="Q2RW10"/>
<protein>
    <submittedName>
        <fullName evidence="4">FecR</fullName>
    </submittedName>
</protein>
<dbReference type="Gene3D" id="2.60.120.1440">
    <property type="match status" value="1"/>
</dbReference>
<evidence type="ECO:0000313" key="4">
    <source>
        <dbReference type="EMBL" id="ABC21685.1"/>
    </source>
</evidence>
<dbReference type="Pfam" id="PF16220">
    <property type="entry name" value="DUF4880"/>
    <property type="match status" value="1"/>
</dbReference>
<keyword evidence="5" id="KW-1185">Reference proteome</keyword>
<evidence type="ECO:0000256" key="1">
    <source>
        <dbReference type="SAM" id="Phobius"/>
    </source>
</evidence>
<feature type="transmembrane region" description="Helical" evidence="1">
    <location>
        <begin position="87"/>
        <end position="109"/>
    </location>
</feature>
<feature type="domain" description="FecR protein" evidence="2">
    <location>
        <begin position="113"/>
        <end position="204"/>
    </location>
</feature>
<dbReference type="Proteomes" id="UP000001929">
    <property type="component" value="Chromosome"/>
</dbReference>
<keyword evidence="1" id="KW-0472">Membrane</keyword>
<dbReference type="PIRSF" id="PIRSF018266">
    <property type="entry name" value="FecR"/>
    <property type="match status" value="1"/>
</dbReference>
<dbReference type="InterPro" id="IPR012373">
    <property type="entry name" value="Ferrdict_sens_TM"/>
</dbReference>
<evidence type="ECO:0000259" key="2">
    <source>
        <dbReference type="Pfam" id="PF04773"/>
    </source>
</evidence>
<dbReference type="RefSeq" id="WP_011388639.1">
    <property type="nucleotide sequence ID" value="NC_007643.1"/>
</dbReference>
<sequence length="318" mass="33689">MIPADHSLPASVLEQASDWVFRQQGALGEPPPRADFEAWLAADPRHGEAWRLACATWGATGALAPVFAAPPRPLCRPPRRKRPSKPLVALALAACLAAFVVLSPLRLLWQADHLTGSGESATVSLRDGSRVALAADSALSTRISEAGRAVTLLKGQAFFQVAPDRTRPFVVSGGGVSVTVTGTAFDVALDDGRVTVAVAEGGVRVDYQGRSERLVPGEKVSVDPAMGEIRRAAVDPADVAAWRQGRLVSDNQRLSAVIEALRRQYSGVIVLTDAALGETPVTGVYDLEDPERALRALVSPFGGTVRRLTPYLLVVSPP</sequence>
<proteinExistence type="predicted"/>
<dbReference type="eggNOG" id="COG3712">
    <property type="taxonomic scope" value="Bacteria"/>
</dbReference>
<dbReference type="STRING" id="269796.Rru_A0884"/>
<accession>Q2RW10</accession>